<reference evidence="2" key="1">
    <citation type="submission" date="2023-10" db="EMBL/GenBank/DDBJ databases">
        <title>Genome assembly of Pristionchus species.</title>
        <authorList>
            <person name="Yoshida K."/>
            <person name="Sommer R.J."/>
        </authorList>
    </citation>
    <scope>NUCLEOTIDE SEQUENCE</scope>
    <source>
        <strain evidence="2">RS5133</strain>
    </source>
</reference>
<keyword evidence="3" id="KW-1185">Reference proteome</keyword>
<sequence>DWANPSLGSPMQLPPLTSIFSGHAPNGQSCFHMSNGNIYSLFSDPSPSASLLSVSVQQQQHLQLQQQASAGSSAAAAAAQQQHYNGPLSHQSSSSVIWQQQPPPPSP</sequence>
<feature type="compositionally biased region" description="Polar residues" evidence="1">
    <location>
        <begin position="88"/>
        <end position="100"/>
    </location>
</feature>
<dbReference type="AlphaFoldDB" id="A0AAV5VK55"/>
<gene>
    <name evidence="2" type="ORF">PFISCL1PPCAC_11327</name>
</gene>
<accession>A0AAV5VK55</accession>
<evidence type="ECO:0000256" key="1">
    <source>
        <dbReference type="SAM" id="MobiDB-lite"/>
    </source>
</evidence>
<comment type="caution">
    <text evidence="2">The sequence shown here is derived from an EMBL/GenBank/DDBJ whole genome shotgun (WGS) entry which is preliminary data.</text>
</comment>
<feature type="region of interest" description="Disordered" evidence="1">
    <location>
        <begin position="1"/>
        <end position="20"/>
    </location>
</feature>
<dbReference type="EMBL" id="BTSY01000003">
    <property type="protein sequence ID" value="GMT20030.1"/>
    <property type="molecule type" value="Genomic_DNA"/>
</dbReference>
<evidence type="ECO:0000313" key="2">
    <source>
        <dbReference type="EMBL" id="GMT20030.1"/>
    </source>
</evidence>
<evidence type="ECO:0000313" key="3">
    <source>
        <dbReference type="Proteomes" id="UP001432322"/>
    </source>
</evidence>
<dbReference type="Proteomes" id="UP001432322">
    <property type="component" value="Unassembled WGS sequence"/>
</dbReference>
<feature type="compositionally biased region" description="Low complexity" evidence="1">
    <location>
        <begin position="64"/>
        <end position="83"/>
    </location>
</feature>
<name>A0AAV5VK55_9BILA</name>
<organism evidence="2 3">
    <name type="scientific">Pristionchus fissidentatus</name>
    <dbReference type="NCBI Taxonomy" id="1538716"/>
    <lineage>
        <taxon>Eukaryota</taxon>
        <taxon>Metazoa</taxon>
        <taxon>Ecdysozoa</taxon>
        <taxon>Nematoda</taxon>
        <taxon>Chromadorea</taxon>
        <taxon>Rhabditida</taxon>
        <taxon>Rhabditina</taxon>
        <taxon>Diplogasteromorpha</taxon>
        <taxon>Diplogasteroidea</taxon>
        <taxon>Neodiplogasteridae</taxon>
        <taxon>Pristionchus</taxon>
    </lineage>
</organism>
<proteinExistence type="predicted"/>
<feature type="region of interest" description="Disordered" evidence="1">
    <location>
        <begin position="64"/>
        <end position="107"/>
    </location>
</feature>
<feature type="non-terminal residue" evidence="2">
    <location>
        <position position="1"/>
    </location>
</feature>
<protein>
    <submittedName>
        <fullName evidence="2">Uncharacterized protein</fullName>
    </submittedName>
</protein>
<feature type="non-terminal residue" evidence="2">
    <location>
        <position position="107"/>
    </location>
</feature>